<dbReference type="GO" id="GO:0004386">
    <property type="term" value="F:helicase activity"/>
    <property type="evidence" value="ECO:0007669"/>
    <property type="project" value="UniProtKB-KW"/>
</dbReference>
<feature type="coiled-coil region" evidence="1">
    <location>
        <begin position="644"/>
        <end position="671"/>
    </location>
</feature>
<feature type="domain" description="Helicase/UvrB N-terminal" evidence="2">
    <location>
        <begin position="1"/>
        <end position="243"/>
    </location>
</feature>
<dbReference type="SUPFAM" id="SSF52540">
    <property type="entry name" value="P-loop containing nucleoside triphosphate hydrolases"/>
    <property type="match status" value="2"/>
</dbReference>
<dbReference type="PANTHER" id="PTHR47396">
    <property type="entry name" value="TYPE I RESTRICTION ENZYME ECOKI R PROTEIN"/>
    <property type="match status" value="1"/>
</dbReference>
<evidence type="ECO:0000259" key="2">
    <source>
        <dbReference type="Pfam" id="PF04851"/>
    </source>
</evidence>
<keyword evidence="3" id="KW-0347">Helicase</keyword>
<dbReference type="GO" id="GO:0005829">
    <property type="term" value="C:cytosol"/>
    <property type="evidence" value="ECO:0007669"/>
    <property type="project" value="TreeGrafter"/>
</dbReference>
<evidence type="ECO:0000313" key="3">
    <source>
        <dbReference type="EMBL" id="MBI4210154.1"/>
    </source>
</evidence>
<accession>A0A8T3YHZ1</accession>
<proteinExistence type="predicted"/>
<dbReference type="Pfam" id="PF04851">
    <property type="entry name" value="ResIII"/>
    <property type="match status" value="1"/>
</dbReference>
<name>A0A8T3YHZ1_9ARCH</name>
<keyword evidence="3" id="KW-0547">Nucleotide-binding</keyword>
<keyword evidence="3" id="KW-0067">ATP-binding</keyword>
<comment type="caution">
    <text evidence="3">The sequence shown here is derived from an EMBL/GenBank/DDBJ whole genome shotgun (WGS) entry which is preliminary data.</text>
</comment>
<dbReference type="GO" id="GO:0016787">
    <property type="term" value="F:hydrolase activity"/>
    <property type="evidence" value="ECO:0007669"/>
    <property type="project" value="InterPro"/>
</dbReference>
<dbReference type="Proteomes" id="UP000732298">
    <property type="component" value="Unassembled WGS sequence"/>
</dbReference>
<evidence type="ECO:0000313" key="4">
    <source>
        <dbReference type="Proteomes" id="UP000732298"/>
    </source>
</evidence>
<protein>
    <submittedName>
        <fullName evidence="3">DEAD/DEAH box helicase family protein</fullName>
    </submittedName>
</protein>
<dbReference type="InterPro" id="IPR050742">
    <property type="entry name" value="Helicase_Restrict-Modif_Enz"/>
</dbReference>
<gene>
    <name evidence="3" type="ORF">HY544_01435</name>
</gene>
<dbReference type="PANTHER" id="PTHR47396:SF1">
    <property type="entry name" value="ATP-DEPENDENT HELICASE IRC3-RELATED"/>
    <property type="match status" value="1"/>
</dbReference>
<organism evidence="3 4">
    <name type="scientific">Candidatus Iainarchaeum sp</name>
    <dbReference type="NCBI Taxonomy" id="3101447"/>
    <lineage>
        <taxon>Archaea</taxon>
        <taxon>Candidatus Iainarchaeota</taxon>
        <taxon>Candidatus Iainarchaeia</taxon>
        <taxon>Candidatus Iainarchaeales</taxon>
        <taxon>Candidatus Iainarchaeaceae</taxon>
        <taxon>Candidatus Iainarchaeum</taxon>
    </lineage>
</organism>
<dbReference type="InterPro" id="IPR006935">
    <property type="entry name" value="Helicase/UvrB_N"/>
</dbReference>
<dbReference type="Gene3D" id="3.40.50.300">
    <property type="entry name" value="P-loop containing nucleotide triphosphate hydrolases"/>
    <property type="match status" value="2"/>
</dbReference>
<keyword evidence="3" id="KW-0378">Hydrolase</keyword>
<dbReference type="AlphaFoldDB" id="A0A8T3YHZ1"/>
<evidence type="ECO:0000256" key="1">
    <source>
        <dbReference type="SAM" id="Coils"/>
    </source>
</evidence>
<reference evidence="3" key="1">
    <citation type="submission" date="2020-07" db="EMBL/GenBank/DDBJ databases">
        <title>Huge and variable diversity of episymbiotic CPR bacteria and DPANN archaea in groundwater ecosystems.</title>
        <authorList>
            <person name="He C.Y."/>
            <person name="Keren R."/>
            <person name="Whittaker M."/>
            <person name="Farag I.F."/>
            <person name="Doudna J."/>
            <person name="Cate J.H.D."/>
            <person name="Banfield J.F."/>
        </authorList>
    </citation>
    <scope>NUCLEOTIDE SEQUENCE</scope>
    <source>
        <strain evidence="3">NC_groundwater_1296_Ag_S-0.2um_52_80</strain>
    </source>
</reference>
<keyword evidence="1" id="KW-0175">Coiled coil</keyword>
<dbReference type="GO" id="GO:0005524">
    <property type="term" value="F:ATP binding"/>
    <property type="evidence" value="ECO:0007669"/>
    <property type="project" value="InterPro"/>
</dbReference>
<sequence length="764" mass="88961">MELKQYQQKTIEKLKEYLARIKTLKGDYETAFLSIMNRESEQGVKYNDSFNVPFVCVKIPTGGGKTLVASYSITEIISNYLQEKLDKGIIVWFVPSDEIKSQTLRKLKDKKDMHRTVLDNAFENNIKIFSNEEALLIRKHDVEDNLCIIVASLDAFRKDSKLRNKYKVYQENGELLQFFEEATNDSKLEKDETGVITSLANVIRLYNPLIVIDEGHRTKTKISIDFLKDLNPSFVIEYTATPREGSNILVDIRSQELKREQMVKIPLVLESKRDWREVVDDGFVQRQTLEEIAKHGAESIRPIALYQAEADRKETESITFEKIKEYLRKEKKVTEEEIAIKISGKNELEGVDLFSKKCKIRHIITINALAEGWDCSFAYVLVSVANLGSKIAVEQIIGRIIRMPFAQKRKDENLNKSYVFASAKNFQDAADQIIKGLEDNGYSKNDLVNITQKDESDYFKAKKRFKDELKIPVFAFEEEKLSFGEHLLGEDFELAKQDHKIQFALPLSEDGKGEIDITEEGNWKKGMVKQLRLSYGRKEQNTDEKILTLWLDDKIRAKELERKDKLIFINKIVKDQLKEHTMRALSLNRHPLREAINDKITEIIESYAQKQFEKFVENGKITLKEFNAFPKEIELVTEVNQDYKKSYYDKIEKLNKEEKNLLDKLDLDELTNIRFWVRCREKQDDSLALQGWKRNKYYPDFAAVTTNGTIIGIEWKGEDRLTNEDTQYKEALGKQWEKLGKGKTKFYLASKQNIEEVLKKIKEL</sequence>
<dbReference type="InterPro" id="IPR027417">
    <property type="entry name" value="P-loop_NTPase"/>
</dbReference>
<dbReference type="EMBL" id="JACQPB010000022">
    <property type="protein sequence ID" value="MBI4210154.1"/>
    <property type="molecule type" value="Genomic_DNA"/>
</dbReference>
<dbReference type="GO" id="GO:0003677">
    <property type="term" value="F:DNA binding"/>
    <property type="evidence" value="ECO:0007669"/>
    <property type="project" value="InterPro"/>
</dbReference>